<dbReference type="GO" id="GO:0000712">
    <property type="term" value="P:resolution of meiotic recombination intermediates"/>
    <property type="evidence" value="ECO:0007669"/>
    <property type="project" value="TreeGrafter"/>
</dbReference>
<comment type="similarity">
    <text evidence="3">Belongs to the MEIOB family.</text>
</comment>
<dbReference type="Pfam" id="PF24903">
    <property type="entry name" value="OB_MEIOB_N"/>
    <property type="match status" value="1"/>
</dbReference>
<keyword evidence="2" id="KW-0469">Meiosis</keyword>
<dbReference type="EMBL" id="CAACVG010003301">
    <property type="protein sequence ID" value="VEN37389.1"/>
    <property type="molecule type" value="Genomic_DNA"/>
</dbReference>
<dbReference type="InterPro" id="IPR012340">
    <property type="entry name" value="NA-bd_OB-fold"/>
</dbReference>
<protein>
    <recommendedName>
        <fullName evidence="4">MEIOB-like N-terminal domain-containing protein</fullName>
    </recommendedName>
</protein>
<keyword evidence="1" id="KW-0238">DNA-binding</keyword>
<dbReference type="Gene3D" id="2.40.50.140">
    <property type="entry name" value="Nucleic acid-binding proteins"/>
    <property type="match status" value="3"/>
</dbReference>
<evidence type="ECO:0000259" key="4">
    <source>
        <dbReference type="Pfam" id="PF24903"/>
    </source>
</evidence>
<evidence type="ECO:0000256" key="3">
    <source>
        <dbReference type="ARBA" id="ARBA00038329"/>
    </source>
</evidence>
<dbReference type="OrthoDB" id="9937820at2759"/>
<evidence type="ECO:0000313" key="5">
    <source>
        <dbReference type="EMBL" id="VEN37389.1"/>
    </source>
</evidence>
<organism evidence="5 6">
    <name type="scientific">Callosobruchus maculatus</name>
    <name type="common">Southern cowpea weevil</name>
    <name type="synonym">Pulse bruchid</name>
    <dbReference type="NCBI Taxonomy" id="64391"/>
    <lineage>
        <taxon>Eukaryota</taxon>
        <taxon>Metazoa</taxon>
        <taxon>Ecdysozoa</taxon>
        <taxon>Arthropoda</taxon>
        <taxon>Hexapoda</taxon>
        <taxon>Insecta</taxon>
        <taxon>Pterygota</taxon>
        <taxon>Neoptera</taxon>
        <taxon>Endopterygota</taxon>
        <taxon>Coleoptera</taxon>
        <taxon>Polyphaga</taxon>
        <taxon>Cucujiformia</taxon>
        <taxon>Chrysomeloidea</taxon>
        <taxon>Chrysomelidae</taxon>
        <taxon>Bruchinae</taxon>
        <taxon>Bruchini</taxon>
        <taxon>Callosobruchus</taxon>
    </lineage>
</organism>
<dbReference type="Proteomes" id="UP000410492">
    <property type="component" value="Unassembled WGS sequence"/>
</dbReference>
<dbReference type="InterPro" id="IPR056880">
    <property type="entry name" value="OB_MEIOB_N"/>
</dbReference>
<dbReference type="PANTHER" id="PTHR21166:SF2">
    <property type="entry name" value="CELL DIVISION CONTROL PROTEIN 24 OB DOMAIN-CONTAINING PROTEIN-RELATED"/>
    <property type="match status" value="1"/>
</dbReference>
<accession>A0A653BPF4</accession>
<evidence type="ECO:0000256" key="1">
    <source>
        <dbReference type="ARBA" id="ARBA00023125"/>
    </source>
</evidence>
<evidence type="ECO:0000256" key="2">
    <source>
        <dbReference type="ARBA" id="ARBA00023254"/>
    </source>
</evidence>
<reference evidence="5 6" key="1">
    <citation type="submission" date="2019-01" db="EMBL/GenBank/DDBJ databases">
        <authorList>
            <person name="Sayadi A."/>
        </authorList>
    </citation>
    <scope>NUCLEOTIDE SEQUENCE [LARGE SCALE GENOMIC DNA]</scope>
</reference>
<keyword evidence="6" id="KW-1185">Reference proteome</keyword>
<dbReference type="SUPFAM" id="SSF50249">
    <property type="entry name" value="Nucleic acid-binding proteins"/>
    <property type="match status" value="3"/>
</dbReference>
<proteinExistence type="inferred from homology"/>
<gene>
    <name evidence="5" type="ORF">CALMAC_LOCUS2655</name>
</gene>
<sequence>MNTINKASNDDHNNNNISLRRVKLRELLPDIDGILIVGIIIGKQRPRKFLDRKSPVESYIAVWNFTLRDSACEYINVSFWGSTEVVFQANDRFHTGDVVEIVNPKVRLRSLNDQGEQYRPMVTSPYNLQLNERSNIVLHEGPVINAYQKLLQLPTKPLAGYVTIKDVHTRGASIKDLKVDILAVVKNLGTVRSVKARSSETLQVRTIEVFDQTSPSLKIEAWESDIITRSEKWKPRSTVLFLTDLRVQWSVFQREFVVKVTSCTIVTENPIGREAQILLEYAKDAPIETTEIVDNLLVAISDLSLIQDVASVRQVQDRINNLTENNTIGSKQFTVLMYAHVTALDLDGFSRVLLIKCICFSARCKIQLKGSTCDNQECPTNFENEPPDVEIVFDIKMDLMDHTGTLVDCKFGNQIAERILGCTAKEFANWSDDQKCILKWKFLIRRCKVYLAASYVGGRNPVIITVLDLSVANPLEVAQRLTVY</sequence>
<dbReference type="GO" id="GO:0008310">
    <property type="term" value="F:single-stranded DNA 3'-5' DNA exonuclease activity"/>
    <property type="evidence" value="ECO:0007669"/>
    <property type="project" value="TreeGrafter"/>
</dbReference>
<dbReference type="AlphaFoldDB" id="A0A653BPF4"/>
<dbReference type="GO" id="GO:0003697">
    <property type="term" value="F:single-stranded DNA binding"/>
    <property type="evidence" value="ECO:0007669"/>
    <property type="project" value="TreeGrafter"/>
</dbReference>
<evidence type="ECO:0000313" key="6">
    <source>
        <dbReference type="Proteomes" id="UP000410492"/>
    </source>
</evidence>
<feature type="domain" description="MEIOB-like N-terminal" evidence="4">
    <location>
        <begin position="20"/>
        <end position="156"/>
    </location>
</feature>
<dbReference type="PANTHER" id="PTHR21166">
    <property type="entry name" value="CELL DIVISION CONTROL PROTEIN 24 OB DOMAIN-CONTAINING PROTEIN-RELATED"/>
    <property type="match status" value="1"/>
</dbReference>
<dbReference type="InterPro" id="IPR052469">
    <property type="entry name" value="MEIOB"/>
</dbReference>
<name>A0A653BPF4_CALMS</name>